<keyword evidence="4" id="KW-0472">Membrane</keyword>
<keyword evidence="3" id="KW-0325">Glycoprotein</keyword>
<dbReference type="OrthoDB" id="529273at2759"/>
<dbReference type="GO" id="GO:0016763">
    <property type="term" value="F:pentosyltransferase activity"/>
    <property type="evidence" value="ECO:0007669"/>
    <property type="project" value="UniProtKB-ARBA"/>
</dbReference>
<evidence type="ECO:0000256" key="4">
    <source>
        <dbReference type="SAM" id="Phobius"/>
    </source>
</evidence>
<reference evidence="7" key="1">
    <citation type="journal article" date="2017" name="Cell">
        <title>Insights into land plant evolution garnered from the Marchantia polymorpha genome.</title>
        <authorList>
            <person name="Bowman J.L."/>
            <person name="Kohchi T."/>
            <person name="Yamato K.T."/>
            <person name="Jenkins J."/>
            <person name="Shu S."/>
            <person name="Ishizaki K."/>
            <person name="Yamaoka S."/>
            <person name="Nishihama R."/>
            <person name="Nakamura Y."/>
            <person name="Berger F."/>
            <person name="Adam C."/>
            <person name="Aki S.S."/>
            <person name="Althoff F."/>
            <person name="Araki T."/>
            <person name="Arteaga-Vazquez M.A."/>
            <person name="Balasubrmanian S."/>
            <person name="Barry K."/>
            <person name="Bauer D."/>
            <person name="Boehm C.R."/>
            <person name="Briginshaw L."/>
            <person name="Caballero-Perez J."/>
            <person name="Catarino B."/>
            <person name="Chen F."/>
            <person name="Chiyoda S."/>
            <person name="Chovatia M."/>
            <person name="Davies K.M."/>
            <person name="Delmans M."/>
            <person name="Demura T."/>
            <person name="Dierschke T."/>
            <person name="Dolan L."/>
            <person name="Dorantes-Acosta A.E."/>
            <person name="Eklund D.M."/>
            <person name="Florent S.N."/>
            <person name="Flores-Sandoval E."/>
            <person name="Fujiyama A."/>
            <person name="Fukuzawa H."/>
            <person name="Galik B."/>
            <person name="Grimanelli D."/>
            <person name="Grimwood J."/>
            <person name="Grossniklaus U."/>
            <person name="Hamada T."/>
            <person name="Haseloff J."/>
            <person name="Hetherington A.J."/>
            <person name="Higo A."/>
            <person name="Hirakawa Y."/>
            <person name="Hundley H.N."/>
            <person name="Ikeda Y."/>
            <person name="Inoue K."/>
            <person name="Inoue S.I."/>
            <person name="Ishida S."/>
            <person name="Jia Q."/>
            <person name="Kakita M."/>
            <person name="Kanazawa T."/>
            <person name="Kawai Y."/>
            <person name="Kawashima T."/>
            <person name="Kennedy M."/>
            <person name="Kinose K."/>
            <person name="Kinoshita T."/>
            <person name="Kohara Y."/>
            <person name="Koide E."/>
            <person name="Komatsu K."/>
            <person name="Kopischke S."/>
            <person name="Kubo M."/>
            <person name="Kyozuka J."/>
            <person name="Lagercrantz U."/>
            <person name="Lin S.S."/>
            <person name="Lindquist E."/>
            <person name="Lipzen A.M."/>
            <person name="Lu C.W."/>
            <person name="De Luna E."/>
            <person name="Martienssen R.A."/>
            <person name="Minamino N."/>
            <person name="Mizutani M."/>
            <person name="Mizutani M."/>
            <person name="Mochizuki N."/>
            <person name="Monte I."/>
            <person name="Mosher R."/>
            <person name="Nagasaki H."/>
            <person name="Nakagami H."/>
            <person name="Naramoto S."/>
            <person name="Nishitani K."/>
            <person name="Ohtani M."/>
            <person name="Okamoto T."/>
            <person name="Okumura M."/>
            <person name="Phillips J."/>
            <person name="Pollak B."/>
            <person name="Reinders A."/>
            <person name="Rovekamp M."/>
            <person name="Sano R."/>
            <person name="Sawa S."/>
            <person name="Schmid M.W."/>
            <person name="Shirakawa M."/>
            <person name="Solano R."/>
            <person name="Spunde A."/>
            <person name="Suetsugu N."/>
            <person name="Sugano S."/>
            <person name="Sugiyama A."/>
            <person name="Sun R."/>
            <person name="Suzuki Y."/>
            <person name="Takenaka M."/>
            <person name="Takezawa D."/>
            <person name="Tomogane H."/>
            <person name="Tsuzuki M."/>
            <person name="Ueda T."/>
            <person name="Umeda M."/>
            <person name="Ward J.M."/>
            <person name="Watanabe Y."/>
            <person name="Yazaki K."/>
            <person name="Yokoyama R."/>
            <person name="Yoshitake Y."/>
            <person name="Yotsui I."/>
            <person name="Zachgo S."/>
            <person name="Schmutz J."/>
        </authorList>
    </citation>
    <scope>NUCLEOTIDE SEQUENCE [LARGE SCALE GENOMIC DNA]</scope>
    <source>
        <strain evidence="7">Tak-1</strain>
    </source>
</reference>
<dbReference type="InterPro" id="IPR049625">
    <property type="entry name" value="Glyco_transf_61_cat"/>
</dbReference>
<protein>
    <recommendedName>
        <fullName evidence="5">Glycosyltransferase 61 catalytic domain-containing protein</fullName>
    </recommendedName>
</protein>
<proteinExistence type="predicted"/>
<evidence type="ECO:0000256" key="1">
    <source>
        <dbReference type="ARBA" id="ARBA00022676"/>
    </source>
</evidence>
<name>A0A2R6WWA6_MARPO</name>
<feature type="domain" description="Glycosyltransferase 61 catalytic" evidence="5">
    <location>
        <begin position="301"/>
        <end position="422"/>
    </location>
</feature>
<feature type="transmembrane region" description="Helical" evidence="4">
    <location>
        <begin position="62"/>
        <end position="81"/>
    </location>
</feature>
<keyword evidence="4" id="KW-1133">Transmembrane helix</keyword>
<sequence>MCCVNERRFLCCGNLGVRRVHMEKKIYREDHEEQPFDMEDSLIFTARQNIVLEMKRSPIKRYSALFSVLLVFSFASTATRLRHVVLPSLRLCEGFLPNSRLCSDTARLLTGHRSETYWCDRSDNRTDICYIHGDVHLYPGIAGQKVSVHLFSNDDSTWHGEEQIQPYTRKYDPATMDTVDPVVLKSKYTEFFHPVESVCDIVHSVPLILFSAGGYTGNPYHDFQDVLVPMFITSKPYNGEVVFGITQARDWWLEKFSPLLRQMTKYEIIDMNQNKKVHCFPDATIGLRLHGELKVDPAHMPHNETMKDFQDMVHRAYGDCPSHKHLAEAKASSRCANYSLKGSDCKLKLVILARNQTRMILNQAQVASFAQREGFDVQVLNPWGGTNLRTLYKVINGADVMMGVHGAALTHMVFMRPRSVLIQIVPLGTDWPSRTYYQEPAINSLHLQYLEYRITPDESTLSRTYSRDHPAVTDPEAVIAKNWETRKKIYMQGQDVRLSLQKLKMVLHEAKRLASMSMS</sequence>
<gene>
    <name evidence="6" type="ORF">MARPO_0053s0060</name>
</gene>
<accession>A0A2R6WWA6</accession>
<keyword evidence="4" id="KW-0812">Transmembrane</keyword>
<dbReference type="PANTHER" id="PTHR20961">
    <property type="entry name" value="GLYCOSYLTRANSFERASE"/>
    <property type="match status" value="1"/>
</dbReference>
<dbReference type="Proteomes" id="UP000244005">
    <property type="component" value="Unassembled WGS sequence"/>
</dbReference>
<dbReference type="PANTHER" id="PTHR20961:SF124">
    <property type="entry name" value="GLYCOSYLTRANSFERASE"/>
    <property type="match status" value="1"/>
</dbReference>
<evidence type="ECO:0000256" key="2">
    <source>
        <dbReference type="ARBA" id="ARBA00022679"/>
    </source>
</evidence>
<dbReference type="AlphaFoldDB" id="A0A2R6WWA6"/>
<dbReference type="GO" id="GO:0005794">
    <property type="term" value="C:Golgi apparatus"/>
    <property type="evidence" value="ECO:0007669"/>
    <property type="project" value="UniProtKB-ARBA"/>
</dbReference>
<dbReference type="Pfam" id="PF04577">
    <property type="entry name" value="Glyco_transf_61"/>
    <property type="match status" value="1"/>
</dbReference>
<evidence type="ECO:0000259" key="5">
    <source>
        <dbReference type="Pfam" id="PF04577"/>
    </source>
</evidence>
<evidence type="ECO:0000313" key="7">
    <source>
        <dbReference type="Proteomes" id="UP000244005"/>
    </source>
</evidence>
<evidence type="ECO:0000256" key="3">
    <source>
        <dbReference type="ARBA" id="ARBA00023180"/>
    </source>
</evidence>
<keyword evidence="7" id="KW-1185">Reference proteome</keyword>
<dbReference type="OMA" id="EYHSWWY"/>
<evidence type="ECO:0000313" key="6">
    <source>
        <dbReference type="EMBL" id="PTQ38125.1"/>
    </source>
</evidence>
<dbReference type="Gramene" id="Mp6g07460.1">
    <property type="protein sequence ID" value="Mp6g07460.1.cds"/>
    <property type="gene ID" value="Mp6g07460"/>
</dbReference>
<dbReference type="GO" id="GO:0016757">
    <property type="term" value="F:glycosyltransferase activity"/>
    <property type="evidence" value="ECO:0000318"/>
    <property type="project" value="GO_Central"/>
</dbReference>
<keyword evidence="1" id="KW-0328">Glycosyltransferase</keyword>
<dbReference type="EMBL" id="KZ772725">
    <property type="protein sequence ID" value="PTQ38125.1"/>
    <property type="molecule type" value="Genomic_DNA"/>
</dbReference>
<keyword evidence="2" id="KW-0808">Transferase</keyword>
<dbReference type="InterPro" id="IPR007657">
    <property type="entry name" value="Glycosyltransferase_61"/>
</dbReference>
<organism evidence="6 7">
    <name type="scientific">Marchantia polymorpha</name>
    <name type="common">Common liverwort</name>
    <name type="synonym">Marchantia aquatica</name>
    <dbReference type="NCBI Taxonomy" id="3197"/>
    <lineage>
        <taxon>Eukaryota</taxon>
        <taxon>Viridiplantae</taxon>
        <taxon>Streptophyta</taxon>
        <taxon>Embryophyta</taxon>
        <taxon>Marchantiophyta</taxon>
        <taxon>Marchantiopsida</taxon>
        <taxon>Marchantiidae</taxon>
        <taxon>Marchantiales</taxon>
        <taxon>Marchantiaceae</taxon>
        <taxon>Marchantia</taxon>
    </lineage>
</organism>